<dbReference type="GO" id="GO:0005634">
    <property type="term" value="C:nucleus"/>
    <property type="evidence" value="ECO:0007669"/>
    <property type="project" value="TreeGrafter"/>
</dbReference>
<dbReference type="PANTHER" id="PTHR23333:SF20">
    <property type="entry name" value="NSFL1 COFACTOR P47"/>
    <property type="match status" value="1"/>
</dbReference>
<dbReference type="InterPro" id="IPR009060">
    <property type="entry name" value="UBA-like_sf"/>
</dbReference>
<dbReference type="Pfam" id="PF14555">
    <property type="entry name" value="UBA_4"/>
    <property type="match status" value="1"/>
</dbReference>
<feature type="compositionally biased region" description="Acidic residues" evidence="1">
    <location>
        <begin position="126"/>
        <end position="136"/>
    </location>
</feature>
<dbReference type="GO" id="GO:0000045">
    <property type="term" value="P:autophagosome assembly"/>
    <property type="evidence" value="ECO:0007669"/>
    <property type="project" value="TreeGrafter"/>
</dbReference>
<feature type="region of interest" description="Disordered" evidence="1">
    <location>
        <begin position="37"/>
        <end position="171"/>
    </location>
</feature>
<evidence type="ECO:0000313" key="2">
    <source>
        <dbReference type="EMBL" id="KAG0006888.1"/>
    </source>
</evidence>
<evidence type="ECO:0000256" key="1">
    <source>
        <dbReference type="SAM" id="MobiDB-lite"/>
    </source>
</evidence>
<sequence>MADHEQLIAEFVGVVGSTPEQAQFYLEANNWDLNAAMSSFYEGPDPTATTTGARPSEKSRATVQDDDDDDYVDDDDEGLDDIIASTAQRSPSSTAEGKRKAKADSGASGRKQGGIATLRDLSKTEDSEEEDSEEDSQNYFAGGEKSGVMVQGPPGKKDHKSLVDDILKKAA</sequence>
<organism evidence="2 3">
    <name type="scientific">Entomortierella chlamydospora</name>
    <dbReference type="NCBI Taxonomy" id="101097"/>
    <lineage>
        <taxon>Eukaryota</taxon>
        <taxon>Fungi</taxon>
        <taxon>Fungi incertae sedis</taxon>
        <taxon>Mucoromycota</taxon>
        <taxon>Mortierellomycotina</taxon>
        <taxon>Mortierellomycetes</taxon>
        <taxon>Mortierellales</taxon>
        <taxon>Mortierellaceae</taxon>
        <taxon>Entomortierella</taxon>
    </lineage>
</organism>
<reference evidence="2" key="1">
    <citation type="journal article" date="2020" name="Fungal Divers.">
        <title>Resolving the Mortierellaceae phylogeny through synthesis of multi-gene phylogenetics and phylogenomics.</title>
        <authorList>
            <person name="Vandepol N."/>
            <person name="Liber J."/>
            <person name="Desiro A."/>
            <person name="Na H."/>
            <person name="Kennedy M."/>
            <person name="Barry K."/>
            <person name="Grigoriev I.V."/>
            <person name="Miller A.N."/>
            <person name="O'Donnell K."/>
            <person name="Stajich J.E."/>
            <person name="Bonito G."/>
        </authorList>
    </citation>
    <scope>NUCLEOTIDE SEQUENCE</scope>
    <source>
        <strain evidence="2">NRRL 2769</strain>
    </source>
</reference>
<evidence type="ECO:0000313" key="3">
    <source>
        <dbReference type="Proteomes" id="UP000703661"/>
    </source>
</evidence>
<dbReference type="Gene3D" id="1.10.8.10">
    <property type="entry name" value="DNA helicase RuvA subunit, C-terminal domain"/>
    <property type="match status" value="1"/>
</dbReference>
<protein>
    <submittedName>
        <fullName evidence="2">Uncharacterized protein</fullName>
    </submittedName>
</protein>
<comment type="caution">
    <text evidence="2">The sequence shown here is derived from an EMBL/GenBank/DDBJ whole genome shotgun (WGS) entry which is preliminary data.</text>
</comment>
<dbReference type="GO" id="GO:0005829">
    <property type="term" value="C:cytosol"/>
    <property type="evidence" value="ECO:0007669"/>
    <property type="project" value="TreeGrafter"/>
</dbReference>
<dbReference type="Proteomes" id="UP000703661">
    <property type="component" value="Unassembled WGS sequence"/>
</dbReference>
<dbReference type="AlphaFoldDB" id="A0A9P6SVS6"/>
<name>A0A9P6SVS6_9FUNG</name>
<feature type="non-terminal residue" evidence="2">
    <location>
        <position position="1"/>
    </location>
</feature>
<dbReference type="GO" id="GO:0031468">
    <property type="term" value="P:nuclear membrane reassembly"/>
    <property type="evidence" value="ECO:0007669"/>
    <property type="project" value="TreeGrafter"/>
</dbReference>
<proteinExistence type="predicted"/>
<dbReference type="GO" id="GO:0061025">
    <property type="term" value="P:membrane fusion"/>
    <property type="evidence" value="ECO:0007669"/>
    <property type="project" value="TreeGrafter"/>
</dbReference>
<keyword evidence="3" id="KW-1185">Reference proteome</keyword>
<dbReference type="GO" id="GO:0043161">
    <property type="term" value="P:proteasome-mediated ubiquitin-dependent protein catabolic process"/>
    <property type="evidence" value="ECO:0007669"/>
    <property type="project" value="TreeGrafter"/>
</dbReference>
<dbReference type="FunFam" id="1.10.8.10:FF:000020">
    <property type="entry name" value="NSFL1 (p97) cofactor (p47)"/>
    <property type="match status" value="1"/>
</dbReference>
<dbReference type="GO" id="GO:0007030">
    <property type="term" value="P:Golgi organization"/>
    <property type="evidence" value="ECO:0007669"/>
    <property type="project" value="TreeGrafter"/>
</dbReference>
<feature type="compositionally biased region" description="Acidic residues" evidence="1">
    <location>
        <begin position="64"/>
        <end position="80"/>
    </location>
</feature>
<feature type="compositionally biased region" description="Basic and acidic residues" evidence="1">
    <location>
        <begin position="160"/>
        <end position="171"/>
    </location>
</feature>
<dbReference type="EMBL" id="JAAAID010002534">
    <property type="protein sequence ID" value="KAG0006888.1"/>
    <property type="molecule type" value="Genomic_DNA"/>
</dbReference>
<dbReference type="PANTHER" id="PTHR23333">
    <property type="entry name" value="UBX DOMAIN CONTAINING PROTEIN"/>
    <property type="match status" value="1"/>
</dbReference>
<gene>
    <name evidence="2" type="ORF">BGZ80_005101</name>
</gene>
<accession>A0A9P6SVS6</accession>
<feature type="compositionally biased region" description="Polar residues" evidence="1">
    <location>
        <begin position="85"/>
        <end position="95"/>
    </location>
</feature>
<dbReference type="SUPFAM" id="SSF46934">
    <property type="entry name" value="UBA-like"/>
    <property type="match status" value="1"/>
</dbReference>
<dbReference type="GO" id="GO:0043130">
    <property type="term" value="F:ubiquitin binding"/>
    <property type="evidence" value="ECO:0007669"/>
    <property type="project" value="TreeGrafter"/>
</dbReference>
<dbReference type="CDD" id="cd14348">
    <property type="entry name" value="UBA_p47"/>
    <property type="match status" value="1"/>
</dbReference>